<dbReference type="EMBL" id="NMVR01000866">
    <property type="protein sequence ID" value="PJG35867.1"/>
    <property type="molecule type" value="Genomic_DNA"/>
</dbReference>
<protein>
    <recommendedName>
        <fullName evidence="4">N-(5'-phosphoribosyl)anthranilate isomerase</fullName>
        <ecNumber evidence="3">5.3.1.24</ecNumber>
    </recommendedName>
</protein>
<proteinExistence type="predicted"/>
<reference evidence="10 11" key="1">
    <citation type="submission" date="2017-07" db="EMBL/GenBank/DDBJ databases">
        <title>Draft genome sequence of Enterobacter cloacae ST128, a clinical strain coproducing KPC-2 and NDM-1 carbapenemases.</title>
        <authorList>
            <person name="Li X."/>
        </authorList>
    </citation>
    <scope>NUCLEOTIDE SEQUENCE [LARGE SCALE GENOMIC DNA]</scope>
    <source>
        <strain evidence="10 11">HBY</strain>
    </source>
</reference>
<dbReference type="Gene3D" id="3.20.20.70">
    <property type="entry name" value="Aldolase class I"/>
    <property type="match status" value="1"/>
</dbReference>
<evidence type="ECO:0000259" key="9">
    <source>
        <dbReference type="Pfam" id="PF00697"/>
    </source>
</evidence>
<dbReference type="InterPro" id="IPR011060">
    <property type="entry name" value="RibuloseP-bd_barrel"/>
</dbReference>
<feature type="domain" description="N-(5'phosphoribosyl) anthranilate isomerase (PRAI)" evidence="9">
    <location>
        <begin position="8"/>
        <end position="86"/>
    </location>
</feature>
<name>A0AAP8KKI1_9ENTR</name>
<dbReference type="PANTHER" id="PTHR42894">
    <property type="entry name" value="N-(5'-PHOSPHORIBOSYL)ANTHRANILATE ISOMERASE"/>
    <property type="match status" value="1"/>
</dbReference>
<keyword evidence="8 10" id="KW-0413">Isomerase</keyword>
<dbReference type="Proteomes" id="UP000231328">
    <property type="component" value="Unassembled WGS sequence"/>
</dbReference>
<comment type="catalytic activity">
    <reaction evidence="1">
        <text>N-(5-phospho-beta-D-ribosyl)anthranilate = 1-(2-carboxyphenylamino)-1-deoxy-D-ribulose 5-phosphate</text>
        <dbReference type="Rhea" id="RHEA:21540"/>
        <dbReference type="ChEBI" id="CHEBI:18277"/>
        <dbReference type="ChEBI" id="CHEBI:58613"/>
        <dbReference type="EC" id="5.3.1.24"/>
    </reaction>
</comment>
<evidence type="ECO:0000256" key="1">
    <source>
        <dbReference type="ARBA" id="ARBA00001164"/>
    </source>
</evidence>
<dbReference type="EC" id="5.3.1.24" evidence="3"/>
<organism evidence="10 11">
    <name type="scientific">Enterobacter hormaechei</name>
    <dbReference type="NCBI Taxonomy" id="158836"/>
    <lineage>
        <taxon>Bacteria</taxon>
        <taxon>Pseudomonadati</taxon>
        <taxon>Pseudomonadota</taxon>
        <taxon>Gammaproteobacteria</taxon>
        <taxon>Enterobacterales</taxon>
        <taxon>Enterobacteriaceae</taxon>
        <taxon>Enterobacter</taxon>
        <taxon>Enterobacter cloacae complex</taxon>
    </lineage>
</organism>
<keyword evidence="7" id="KW-0057">Aromatic amino acid biosynthesis</keyword>
<sequence>MNKYKGFVDLFIIDTPSVSYGGTGQTYDWTILKHIKDIPYLIAGGINSENIQTVNQLKLSHQGYDLASGIEVNGRKDIEKMTAIVNIVKGDRDNE</sequence>
<dbReference type="InterPro" id="IPR001240">
    <property type="entry name" value="PRAI_dom"/>
</dbReference>
<dbReference type="InterPro" id="IPR044643">
    <property type="entry name" value="TrpF_fam"/>
</dbReference>
<evidence type="ECO:0000256" key="7">
    <source>
        <dbReference type="ARBA" id="ARBA00023141"/>
    </source>
</evidence>
<dbReference type="Pfam" id="PF00697">
    <property type="entry name" value="PRAI"/>
    <property type="match status" value="1"/>
</dbReference>
<keyword evidence="5" id="KW-0028">Amino-acid biosynthesis</keyword>
<evidence type="ECO:0000256" key="6">
    <source>
        <dbReference type="ARBA" id="ARBA00022822"/>
    </source>
</evidence>
<evidence type="ECO:0000256" key="3">
    <source>
        <dbReference type="ARBA" id="ARBA00012572"/>
    </source>
</evidence>
<gene>
    <name evidence="10" type="ORF">CGZ54_31710</name>
</gene>
<dbReference type="GO" id="GO:0000162">
    <property type="term" value="P:L-tryptophan biosynthetic process"/>
    <property type="evidence" value="ECO:0007669"/>
    <property type="project" value="UniProtKB-KW"/>
</dbReference>
<accession>A0AAP8KKI1</accession>
<evidence type="ECO:0000313" key="11">
    <source>
        <dbReference type="Proteomes" id="UP000231328"/>
    </source>
</evidence>
<evidence type="ECO:0000313" key="10">
    <source>
        <dbReference type="EMBL" id="PJG35867.1"/>
    </source>
</evidence>
<dbReference type="GO" id="GO:0004640">
    <property type="term" value="F:phosphoribosylanthranilate isomerase activity"/>
    <property type="evidence" value="ECO:0007669"/>
    <property type="project" value="UniProtKB-EC"/>
</dbReference>
<comment type="caution">
    <text evidence="10">The sequence shown here is derived from an EMBL/GenBank/DDBJ whole genome shotgun (WGS) entry which is preliminary data.</text>
</comment>
<dbReference type="AlphaFoldDB" id="A0AAP8KKI1"/>
<evidence type="ECO:0000256" key="4">
    <source>
        <dbReference type="ARBA" id="ARBA00022272"/>
    </source>
</evidence>
<evidence type="ECO:0000256" key="2">
    <source>
        <dbReference type="ARBA" id="ARBA00004664"/>
    </source>
</evidence>
<dbReference type="SUPFAM" id="SSF51366">
    <property type="entry name" value="Ribulose-phoshate binding barrel"/>
    <property type="match status" value="1"/>
</dbReference>
<evidence type="ECO:0000256" key="5">
    <source>
        <dbReference type="ARBA" id="ARBA00022605"/>
    </source>
</evidence>
<keyword evidence="6" id="KW-0822">Tryptophan biosynthesis</keyword>
<evidence type="ECO:0000256" key="8">
    <source>
        <dbReference type="ARBA" id="ARBA00023235"/>
    </source>
</evidence>
<dbReference type="InterPro" id="IPR013785">
    <property type="entry name" value="Aldolase_TIM"/>
</dbReference>
<dbReference type="PANTHER" id="PTHR42894:SF1">
    <property type="entry name" value="N-(5'-PHOSPHORIBOSYL)ANTHRANILATE ISOMERASE"/>
    <property type="match status" value="1"/>
</dbReference>
<comment type="pathway">
    <text evidence="2">Amino-acid biosynthesis; L-tryptophan biosynthesis; L-tryptophan from chorismate: step 3/5.</text>
</comment>